<protein>
    <submittedName>
        <fullName evidence="1">Uncharacterized protein</fullName>
    </submittedName>
</protein>
<organism evidence="1 2">
    <name type="scientific">Plasmodium ovale</name>
    <name type="common">malaria parasite P. ovale</name>
    <dbReference type="NCBI Taxonomy" id="36330"/>
    <lineage>
        <taxon>Eukaryota</taxon>
        <taxon>Sar</taxon>
        <taxon>Alveolata</taxon>
        <taxon>Apicomplexa</taxon>
        <taxon>Aconoidasida</taxon>
        <taxon>Haemosporida</taxon>
        <taxon>Plasmodiidae</taxon>
        <taxon>Plasmodium</taxon>
        <taxon>Plasmodium (Plasmodium)</taxon>
    </lineage>
</organism>
<name>A0A1C3KJR9_PLAOA</name>
<reference evidence="1 2" key="1">
    <citation type="submission" date="2016-06" db="EMBL/GenBank/DDBJ databases">
        <authorList>
            <consortium name="Pathogen Informatics"/>
        </authorList>
    </citation>
    <scope>NUCLEOTIDE SEQUENCE [LARGE SCALE GENOMIC DNA]</scope>
</reference>
<gene>
    <name evidence="1" type="primary">PowCR01_000174300</name>
    <name evidence="1" type="ORF">POWCR01_000174300</name>
</gene>
<proteinExistence type="predicted"/>
<dbReference type="VEuPathDB" id="PlasmoDB:POWCR01_000174300"/>
<evidence type="ECO:0000313" key="2">
    <source>
        <dbReference type="Proteomes" id="UP000243200"/>
    </source>
</evidence>
<accession>A0A1C3KJR9</accession>
<dbReference type="Proteomes" id="UP000243200">
    <property type="component" value="Unassembled WGS sequence"/>
</dbReference>
<dbReference type="AlphaFoldDB" id="A0A1C3KJR9"/>
<dbReference type="EMBL" id="FLRJ01000648">
    <property type="protein sequence ID" value="SBT74137.1"/>
    <property type="molecule type" value="Genomic_DNA"/>
</dbReference>
<evidence type="ECO:0000313" key="1">
    <source>
        <dbReference type="EMBL" id="SBT74137.1"/>
    </source>
</evidence>
<sequence length="105" mass="12398">MMNYVNTHGKKDLDSARSEDLDYCDILNTWLNYRKVHILLMENHVKKESYGKNLRMFFLNKINNKGIISNISEEESQQSLEHFENFYPSSLRNRINVINNTLGSI</sequence>